<feature type="compositionally biased region" description="Polar residues" evidence="2">
    <location>
        <begin position="357"/>
        <end position="374"/>
    </location>
</feature>
<evidence type="ECO:0000256" key="2">
    <source>
        <dbReference type="SAM" id="MobiDB-lite"/>
    </source>
</evidence>
<dbReference type="Proteomes" id="UP000015101">
    <property type="component" value="Unassembled WGS sequence"/>
</dbReference>
<feature type="coiled-coil region" evidence="1">
    <location>
        <begin position="37"/>
        <end position="64"/>
    </location>
</feature>
<feature type="compositionally biased region" description="Low complexity" evidence="2">
    <location>
        <begin position="222"/>
        <end position="236"/>
    </location>
</feature>
<dbReference type="EnsemblMetazoa" id="HelroT158499">
    <property type="protein sequence ID" value="HelroP158499"/>
    <property type="gene ID" value="HelroG158499"/>
</dbReference>
<evidence type="ECO:0000313" key="3">
    <source>
        <dbReference type="EMBL" id="ESO12080.1"/>
    </source>
</evidence>
<sequence length="374" mass="42634">MATKRLLVSEVLWYFLENSENFDKVNFQNLVSDFFSHEELSAAKKILINEIENLKKEKKEKLFNKSRGNTKIDKTLDVIDLLKFILENEMAQLLPTFVILNIKRIPNNPLTNLTDLFIKNEKIENKINQLLDTNKNVLNKLTAALTCTNNTPTISDKTYNNNNTHLNDLKEITNTPVINPKISWVNKMKNETQSDDSQVDDNFTLVQRSKQKNKSRLLPPINKTANNKNTSNKPSKIVGSQADDSFFTASKQIIKKKIFYVGNVDLPNSTMIVKHCENKGIKVITCLPVSKKNDTDDPPSFTSFRLCVPAAEFNKVMSPSNWPSSVLIREWIFNKNDKTINNINNQSSNKQPDGATMNKNTDDNFNLNIDPNHG</sequence>
<reference evidence="5" key="1">
    <citation type="submission" date="2012-12" db="EMBL/GenBank/DDBJ databases">
        <authorList>
            <person name="Hellsten U."/>
            <person name="Grimwood J."/>
            <person name="Chapman J.A."/>
            <person name="Shapiro H."/>
            <person name="Aerts A."/>
            <person name="Otillar R.P."/>
            <person name="Terry A.Y."/>
            <person name="Boore J.L."/>
            <person name="Simakov O."/>
            <person name="Marletaz F."/>
            <person name="Cho S.-J."/>
            <person name="Edsinger-Gonzales E."/>
            <person name="Havlak P."/>
            <person name="Kuo D.-H."/>
            <person name="Larsson T."/>
            <person name="Lv J."/>
            <person name="Arendt D."/>
            <person name="Savage R."/>
            <person name="Osoegawa K."/>
            <person name="de Jong P."/>
            <person name="Lindberg D.R."/>
            <person name="Seaver E.C."/>
            <person name="Weisblat D.A."/>
            <person name="Putnam N.H."/>
            <person name="Grigoriev I.V."/>
            <person name="Rokhsar D.S."/>
        </authorList>
    </citation>
    <scope>NUCLEOTIDE SEQUENCE</scope>
</reference>
<dbReference type="HOGENOM" id="CLU_064172_0_0_1"/>
<evidence type="ECO:0000313" key="4">
    <source>
        <dbReference type="EnsemblMetazoa" id="HelroP158499"/>
    </source>
</evidence>
<dbReference type="OMA" id="KHCENKG"/>
<proteinExistence type="predicted"/>
<dbReference type="InParanoid" id="T1EMV1"/>
<dbReference type="GeneID" id="20197901"/>
<keyword evidence="1" id="KW-0175">Coiled coil</keyword>
<feature type="region of interest" description="Disordered" evidence="2">
    <location>
        <begin position="342"/>
        <end position="374"/>
    </location>
</feature>
<reference evidence="4" key="3">
    <citation type="submission" date="2015-06" db="UniProtKB">
        <authorList>
            <consortium name="EnsemblMetazoa"/>
        </authorList>
    </citation>
    <scope>IDENTIFICATION</scope>
</reference>
<gene>
    <name evidence="4" type="primary">20197901</name>
    <name evidence="3" type="ORF">HELRODRAFT_158499</name>
</gene>
<accession>T1EMV1</accession>
<name>T1EMV1_HELRO</name>
<dbReference type="OrthoDB" id="6781724at2759"/>
<dbReference type="RefSeq" id="XP_009008800.1">
    <property type="nucleotide sequence ID" value="XM_009010552.1"/>
</dbReference>
<protein>
    <submittedName>
        <fullName evidence="3 4">Uncharacterized protein</fullName>
    </submittedName>
</protein>
<evidence type="ECO:0000313" key="5">
    <source>
        <dbReference type="Proteomes" id="UP000015101"/>
    </source>
</evidence>
<dbReference type="CTD" id="20197901"/>
<dbReference type="EMBL" id="AMQM01000055">
    <property type="status" value="NOT_ANNOTATED_CDS"/>
    <property type="molecule type" value="Genomic_DNA"/>
</dbReference>
<dbReference type="EMBL" id="KB095811">
    <property type="protein sequence ID" value="ESO12080.1"/>
    <property type="molecule type" value="Genomic_DNA"/>
</dbReference>
<reference evidence="3 5" key="2">
    <citation type="journal article" date="2013" name="Nature">
        <title>Insights into bilaterian evolution from three spiralian genomes.</title>
        <authorList>
            <person name="Simakov O."/>
            <person name="Marletaz F."/>
            <person name="Cho S.J."/>
            <person name="Edsinger-Gonzales E."/>
            <person name="Havlak P."/>
            <person name="Hellsten U."/>
            <person name="Kuo D.H."/>
            <person name="Larsson T."/>
            <person name="Lv J."/>
            <person name="Arendt D."/>
            <person name="Savage R."/>
            <person name="Osoegawa K."/>
            <person name="de Jong P."/>
            <person name="Grimwood J."/>
            <person name="Chapman J.A."/>
            <person name="Shapiro H."/>
            <person name="Aerts A."/>
            <person name="Otillar R.P."/>
            <person name="Terry A.Y."/>
            <person name="Boore J.L."/>
            <person name="Grigoriev I.V."/>
            <person name="Lindberg D.R."/>
            <person name="Seaver E.C."/>
            <person name="Weisblat D.A."/>
            <person name="Putnam N.H."/>
            <person name="Rokhsar D.S."/>
        </authorList>
    </citation>
    <scope>NUCLEOTIDE SEQUENCE</scope>
</reference>
<organism evidence="4 5">
    <name type="scientific">Helobdella robusta</name>
    <name type="common">Californian leech</name>
    <dbReference type="NCBI Taxonomy" id="6412"/>
    <lineage>
        <taxon>Eukaryota</taxon>
        <taxon>Metazoa</taxon>
        <taxon>Spiralia</taxon>
        <taxon>Lophotrochozoa</taxon>
        <taxon>Annelida</taxon>
        <taxon>Clitellata</taxon>
        <taxon>Hirudinea</taxon>
        <taxon>Rhynchobdellida</taxon>
        <taxon>Glossiphoniidae</taxon>
        <taxon>Helobdella</taxon>
    </lineage>
</organism>
<dbReference type="AlphaFoldDB" id="T1EMV1"/>
<keyword evidence="5" id="KW-1185">Reference proteome</keyword>
<evidence type="ECO:0000256" key="1">
    <source>
        <dbReference type="SAM" id="Coils"/>
    </source>
</evidence>
<feature type="coiled-coil region" evidence="1">
    <location>
        <begin position="113"/>
        <end position="140"/>
    </location>
</feature>
<feature type="region of interest" description="Disordered" evidence="2">
    <location>
        <begin position="218"/>
        <end position="237"/>
    </location>
</feature>
<dbReference type="KEGG" id="hro:HELRODRAFT_158499"/>
<feature type="compositionally biased region" description="Low complexity" evidence="2">
    <location>
        <begin position="342"/>
        <end position="351"/>
    </location>
</feature>